<accession>A0A2G8RF07</accession>
<dbReference type="SMART" id="SM01049">
    <property type="entry name" value="Cache_2"/>
    <property type="match status" value="1"/>
</dbReference>
<dbReference type="Gene3D" id="3.30.450.20">
    <property type="entry name" value="PAS domain"/>
    <property type="match status" value="1"/>
</dbReference>
<comment type="subcellular location">
    <subcellularLocation>
        <location evidence="1">Cell membrane</location>
        <topology evidence="1">Multi-pass membrane protein</topology>
    </subcellularLocation>
</comment>
<dbReference type="AlphaFoldDB" id="A0A2G8RF07"/>
<keyword evidence="13" id="KW-1185">Reference proteome</keyword>
<dbReference type="Gene3D" id="1.10.8.500">
    <property type="entry name" value="HAMP domain in histidine kinase"/>
    <property type="match status" value="1"/>
</dbReference>
<keyword evidence="4 9" id="KW-0812">Transmembrane</keyword>
<dbReference type="Pfam" id="PF00015">
    <property type="entry name" value="MCPsignal"/>
    <property type="match status" value="1"/>
</dbReference>
<evidence type="ECO:0000256" key="1">
    <source>
        <dbReference type="ARBA" id="ARBA00004651"/>
    </source>
</evidence>
<evidence type="ECO:0000256" key="4">
    <source>
        <dbReference type="ARBA" id="ARBA00022692"/>
    </source>
</evidence>
<dbReference type="Pfam" id="PF17200">
    <property type="entry name" value="sCache_2"/>
    <property type="match status" value="1"/>
</dbReference>
<evidence type="ECO:0000313" key="13">
    <source>
        <dbReference type="Proteomes" id="UP000231259"/>
    </source>
</evidence>
<dbReference type="GO" id="GO:0005886">
    <property type="term" value="C:plasma membrane"/>
    <property type="evidence" value="ECO:0007669"/>
    <property type="project" value="UniProtKB-SubCell"/>
</dbReference>
<keyword evidence="2" id="KW-1003">Cell membrane</keyword>
<reference evidence="12 13" key="1">
    <citation type="submission" date="2013-09" db="EMBL/GenBank/DDBJ databases">
        <title>Genome sequencing of Phaeobacter antarcticus sp. nov. SM1211.</title>
        <authorList>
            <person name="Zhang X.-Y."/>
            <person name="Liu C."/>
            <person name="Chen X.-L."/>
            <person name="Xie B.-B."/>
            <person name="Qin Q.-L."/>
            <person name="Rong J.-C."/>
            <person name="Zhang Y.-Z."/>
        </authorList>
    </citation>
    <scope>NUCLEOTIDE SEQUENCE [LARGE SCALE GENOMIC DNA]</scope>
    <source>
        <strain evidence="12 13">SM1211</strain>
    </source>
</reference>
<dbReference type="InterPro" id="IPR051310">
    <property type="entry name" value="MCP_chemotaxis"/>
</dbReference>
<dbReference type="CDD" id="cd06225">
    <property type="entry name" value="HAMP"/>
    <property type="match status" value="1"/>
</dbReference>
<dbReference type="FunFam" id="1.10.287.950:FF:000001">
    <property type="entry name" value="Methyl-accepting chemotaxis sensory transducer"/>
    <property type="match status" value="1"/>
</dbReference>
<dbReference type="PROSITE" id="PS50111">
    <property type="entry name" value="CHEMOTAXIS_TRANSDUC_2"/>
    <property type="match status" value="1"/>
</dbReference>
<evidence type="ECO:0000256" key="8">
    <source>
        <dbReference type="PROSITE-ProRule" id="PRU00284"/>
    </source>
</evidence>
<evidence type="ECO:0000256" key="5">
    <source>
        <dbReference type="ARBA" id="ARBA00022989"/>
    </source>
</evidence>
<dbReference type="CDD" id="cd11386">
    <property type="entry name" value="MCP_signal"/>
    <property type="match status" value="1"/>
</dbReference>
<feature type="domain" description="HAMP" evidence="11">
    <location>
        <begin position="285"/>
        <end position="337"/>
    </location>
</feature>
<evidence type="ECO:0000259" key="10">
    <source>
        <dbReference type="PROSITE" id="PS50111"/>
    </source>
</evidence>
<gene>
    <name evidence="12" type="ORF">P775_11780</name>
</gene>
<comment type="caution">
    <text evidence="12">The sequence shown here is derived from an EMBL/GenBank/DDBJ whole genome shotgun (WGS) entry which is preliminary data.</text>
</comment>
<evidence type="ECO:0000256" key="9">
    <source>
        <dbReference type="SAM" id="Phobius"/>
    </source>
</evidence>
<dbReference type="RefSeq" id="WP_180287414.1">
    <property type="nucleotide sequence ID" value="NZ_AWWI01000071.1"/>
</dbReference>
<keyword evidence="8" id="KW-0807">Transducer</keyword>
<evidence type="ECO:0008006" key="14">
    <source>
        <dbReference type="Google" id="ProtNLM"/>
    </source>
</evidence>
<dbReference type="EMBL" id="AWWI01000071">
    <property type="protein sequence ID" value="PIL19981.1"/>
    <property type="molecule type" value="Genomic_DNA"/>
</dbReference>
<dbReference type="Proteomes" id="UP000231259">
    <property type="component" value="Unassembled WGS sequence"/>
</dbReference>
<evidence type="ECO:0000256" key="6">
    <source>
        <dbReference type="ARBA" id="ARBA00023136"/>
    </source>
</evidence>
<dbReference type="SUPFAM" id="SSF58104">
    <property type="entry name" value="Methyl-accepting chemotaxis protein (MCP) signaling domain"/>
    <property type="match status" value="1"/>
</dbReference>
<dbReference type="Gene3D" id="1.10.287.950">
    <property type="entry name" value="Methyl-accepting chemotaxis protein"/>
    <property type="match status" value="1"/>
</dbReference>
<proteinExistence type="inferred from homology"/>
<feature type="domain" description="Methyl-accepting transducer" evidence="10">
    <location>
        <begin position="342"/>
        <end position="571"/>
    </location>
</feature>
<keyword evidence="3" id="KW-0145">Chemotaxis</keyword>
<dbReference type="Pfam" id="PF00672">
    <property type="entry name" value="HAMP"/>
    <property type="match status" value="1"/>
</dbReference>
<sequence>MKKKFGLKIAGRIYSIILVSILVSSFTAYKMYEFLVENIYEMREAHLRDVVDVVSSQLAALDEQVKAGTLTLEEAQAEGVRIINRSSYDNGNYLFAWNYKNVLVAHGRSPETIGLDRSDRVDPNGVYIYADLTKVALEDGGGVVFYSTTRTAEADAEQIPKMSYGLDFKPWEWILATGTYIEDLEAQIARIEKMAMWTLGAGLLLLIVVSWLIARSVTSPIKKLNLRMHQLSDGDLHSPVPCVNKRDEVGQMARSVQVFQQDLERTAALEEQAAASQAEREADAEAQKQVVSSLAKGLTALSSGNLDVSIDTVFPEAYESLRRDFNDTVASLASVIGTISAASDRIRAQGETIGNSAENVAIRSERNAATLEQTAAAVEEITSSVQLSADSAAEVEVIVKDSSANAQLSGQIVQSVILSMQEIEESSVKISRIVGVIDGIAFQTNILALNAGIEAARAGPAGRGFAVVAAEVRELAQMSASAAAEITGLINDSSQQVNNGVKLVGRTGESLNAIFTSVTEIASRVSGIASSAREQSIGIAEINTAVSHLDADTQANAALFQETLDASQNLTEEAANLRQAVGVFNLGTTARKGWSEDTYDDPHASTSLAG</sequence>
<dbReference type="GO" id="GO:0007165">
    <property type="term" value="P:signal transduction"/>
    <property type="evidence" value="ECO:0007669"/>
    <property type="project" value="UniProtKB-KW"/>
</dbReference>
<dbReference type="SMART" id="SM00283">
    <property type="entry name" value="MA"/>
    <property type="match status" value="1"/>
</dbReference>
<dbReference type="InterPro" id="IPR003660">
    <property type="entry name" value="HAMP_dom"/>
</dbReference>
<dbReference type="SUPFAM" id="SSF158472">
    <property type="entry name" value="HAMP domain-like"/>
    <property type="match status" value="1"/>
</dbReference>
<dbReference type="InterPro" id="IPR033480">
    <property type="entry name" value="sCache_2"/>
</dbReference>
<feature type="transmembrane region" description="Helical" evidence="9">
    <location>
        <begin position="194"/>
        <end position="214"/>
    </location>
</feature>
<dbReference type="SMART" id="SM00304">
    <property type="entry name" value="HAMP"/>
    <property type="match status" value="2"/>
</dbReference>
<protein>
    <recommendedName>
        <fullName evidence="14">Methyl-accepting chemotaxis protein</fullName>
    </recommendedName>
</protein>
<dbReference type="InterPro" id="IPR004089">
    <property type="entry name" value="MCPsignal_dom"/>
</dbReference>
<evidence type="ECO:0000256" key="3">
    <source>
        <dbReference type="ARBA" id="ARBA00022500"/>
    </source>
</evidence>
<name>A0A2G8RF07_9RHOB</name>
<dbReference type="PROSITE" id="PS50885">
    <property type="entry name" value="HAMP"/>
    <property type="match status" value="2"/>
</dbReference>
<evidence type="ECO:0000256" key="2">
    <source>
        <dbReference type="ARBA" id="ARBA00022475"/>
    </source>
</evidence>
<feature type="transmembrane region" description="Helical" evidence="9">
    <location>
        <begin position="12"/>
        <end position="32"/>
    </location>
</feature>
<evidence type="ECO:0000256" key="7">
    <source>
        <dbReference type="ARBA" id="ARBA00029447"/>
    </source>
</evidence>
<organism evidence="12 13">
    <name type="scientific">Puniceibacterium antarcticum</name>
    <dbReference type="NCBI Taxonomy" id="1206336"/>
    <lineage>
        <taxon>Bacteria</taxon>
        <taxon>Pseudomonadati</taxon>
        <taxon>Pseudomonadota</taxon>
        <taxon>Alphaproteobacteria</taxon>
        <taxon>Rhodobacterales</taxon>
        <taxon>Paracoccaceae</taxon>
        <taxon>Puniceibacterium</taxon>
    </lineage>
</organism>
<dbReference type="PANTHER" id="PTHR43531:SF11">
    <property type="entry name" value="METHYL-ACCEPTING CHEMOTAXIS PROTEIN 3"/>
    <property type="match status" value="1"/>
</dbReference>
<feature type="domain" description="HAMP" evidence="11">
    <location>
        <begin position="215"/>
        <end position="268"/>
    </location>
</feature>
<dbReference type="PANTHER" id="PTHR43531">
    <property type="entry name" value="PROTEIN ICFG"/>
    <property type="match status" value="1"/>
</dbReference>
<keyword evidence="5 9" id="KW-1133">Transmembrane helix</keyword>
<dbReference type="GO" id="GO:0006935">
    <property type="term" value="P:chemotaxis"/>
    <property type="evidence" value="ECO:0007669"/>
    <property type="project" value="UniProtKB-KW"/>
</dbReference>
<evidence type="ECO:0000313" key="12">
    <source>
        <dbReference type="EMBL" id="PIL19981.1"/>
    </source>
</evidence>
<comment type="similarity">
    <text evidence="7">Belongs to the methyl-accepting chemotaxis (MCP) protein family.</text>
</comment>
<evidence type="ECO:0000259" key="11">
    <source>
        <dbReference type="PROSITE" id="PS50885"/>
    </source>
</evidence>
<keyword evidence="6 9" id="KW-0472">Membrane</keyword>